<dbReference type="SUPFAM" id="SSF50800">
    <property type="entry name" value="PK beta-barrel domain-like"/>
    <property type="match status" value="1"/>
</dbReference>
<dbReference type="GO" id="GO:0030151">
    <property type="term" value="F:molybdenum ion binding"/>
    <property type="evidence" value="ECO:0007669"/>
    <property type="project" value="InterPro"/>
</dbReference>
<dbReference type="PANTHER" id="PTHR36930:SF1">
    <property type="entry name" value="MOSC DOMAIN-CONTAINING PROTEIN"/>
    <property type="match status" value="1"/>
</dbReference>
<dbReference type="Gene3D" id="2.40.33.20">
    <property type="entry name" value="PK beta-barrel domain-like"/>
    <property type="match status" value="1"/>
</dbReference>
<dbReference type="InterPro" id="IPR052716">
    <property type="entry name" value="MOSC_domain"/>
</dbReference>
<dbReference type="Pfam" id="PF03473">
    <property type="entry name" value="MOSC"/>
    <property type="match status" value="1"/>
</dbReference>
<dbReference type="PANTHER" id="PTHR36930">
    <property type="entry name" value="METAL-SULFUR CLUSTER BIOSYNTHESIS PROTEINS YUAD-RELATED"/>
    <property type="match status" value="1"/>
</dbReference>
<gene>
    <name evidence="3" type="ordered locus">Nham_0680</name>
</gene>
<keyword evidence="4" id="KW-1185">Reference proteome</keyword>
<dbReference type="GO" id="GO:0030170">
    <property type="term" value="F:pyridoxal phosphate binding"/>
    <property type="evidence" value="ECO:0007669"/>
    <property type="project" value="InterPro"/>
</dbReference>
<dbReference type="InterPro" id="IPR005303">
    <property type="entry name" value="MOCOS_middle"/>
</dbReference>
<dbReference type="STRING" id="323097.Nham_0680"/>
<dbReference type="eggNOG" id="COG3217">
    <property type="taxonomic scope" value="Bacteria"/>
</dbReference>
<dbReference type="InterPro" id="IPR005302">
    <property type="entry name" value="MoCF_Sase_C"/>
</dbReference>
<dbReference type="HOGENOM" id="CLU_028286_5_0_5"/>
<feature type="domain" description="MOSC" evidence="2">
    <location>
        <begin position="138"/>
        <end position="287"/>
    </location>
</feature>
<dbReference type="EMBL" id="CP000319">
    <property type="protein sequence ID" value="ABE61567.1"/>
    <property type="molecule type" value="Genomic_DNA"/>
</dbReference>
<feature type="compositionally biased region" description="Basic and acidic residues" evidence="1">
    <location>
        <begin position="9"/>
        <end position="18"/>
    </location>
</feature>
<dbReference type="Pfam" id="PF03476">
    <property type="entry name" value="MOSC_N"/>
    <property type="match status" value="1"/>
</dbReference>
<evidence type="ECO:0000259" key="2">
    <source>
        <dbReference type="PROSITE" id="PS51340"/>
    </source>
</evidence>
<reference evidence="3 4" key="1">
    <citation type="submission" date="2006-03" db="EMBL/GenBank/DDBJ databases">
        <title>Complete sequence of chromosome of Nitrobacter hamburgensis X14.</title>
        <authorList>
            <consortium name="US DOE Joint Genome Institute"/>
            <person name="Copeland A."/>
            <person name="Lucas S."/>
            <person name="Lapidus A."/>
            <person name="Barry K."/>
            <person name="Detter J.C."/>
            <person name="Glavina del Rio T."/>
            <person name="Hammon N."/>
            <person name="Israni S."/>
            <person name="Dalin E."/>
            <person name="Tice H."/>
            <person name="Pitluck S."/>
            <person name="Chain P."/>
            <person name="Malfatti S."/>
            <person name="Shin M."/>
            <person name="Vergez L."/>
            <person name="Schmutz J."/>
            <person name="Larimer F."/>
            <person name="Land M."/>
            <person name="Hauser L."/>
            <person name="Kyrpides N."/>
            <person name="Ivanova N."/>
            <person name="Ward B."/>
            <person name="Arp D."/>
            <person name="Klotz M."/>
            <person name="Stein L."/>
            <person name="O'Mullan G."/>
            <person name="Starkenburg S."/>
            <person name="Sayavedra L."/>
            <person name="Poret-Peterson A.T."/>
            <person name="Gentry M.E."/>
            <person name="Bruce D."/>
            <person name="Richardson P."/>
        </authorList>
    </citation>
    <scope>NUCLEOTIDE SEQUENCE [LARGE SCALE GENOMIC DNA]</scope>
    <source>
        <strain evidence="4">DSM 10229 / NCIMB 13809 / X14</strain>
    </source>
</reference>
<feature type="region of interest" description="Disordered" evidence="1">
    <location>
        <begin position="1"/>
        <end position="24"/>
    </location>
</feature>
<organism evidence="3 4">
    <name type="scientific">Nitrobacter hamburgensis (strain DSM 10229 / NCIMB 13809 / X14)</name>
    <dbReference type="NCBI Taxonomy" id="323097"/>
    <lineage>
        <taxon>Bacteria</taxon>
        <taxon>Pseudomonadati</taxon>
        <taxon>Pseudomonadota</taxon>
        <taxon>Alphaproteobacteria</taxon>
        <taxon>Hyphomicrobiales</taxon>
        <taxon>Nitrobacteraceae</taxon>
        <taxon>Nitrobacter</taxon>
    </lineage>
</organism>
<dbReference type="GO" id="GO:0003824">
    <property type="term" value="F:catalytic activity"/>
    <property type="evidence" value="ECO:0007669"/>
    <property type="project" value="InterPro"/>
</dbReference>
<dbReference type="AlphaFoldDB" id="Q1QQD0"/>
<protein>
    <recommendedName>
        <fullName evidence="2">MOSC domain-containing protein</fullName>
    </recommendedName>
</protein>
<evidence type="ECO:0000313" key="3">
    <source>
        <dbReference type="EMBL" id="ABE61567.1"/>
    </source>
</evidence>
<sequence length="292" mass="31838">MTNVGIRSQEMKGSHGFEADGMAGPNPLKSAMPAVPDAAVAALYRYPVKGLSAEPLPRATLRPGETVPGDRSYAIENGPIGFDPAAPRHFPKARFLMLMRDERLAALHSRYDDASRMLTIHANGEEAVRADLGTADGRAAVERFFAANFTRELKGPPQVLVGNGHSFSDVARKVVSIINLGSIAAIETMVGQPVHPLRFRANLYVRGWPAWSELDLLERTLAIGDIRLKVVKRIVRCTATNVDPETAVRDLDIPNTLTRTLGHRNCGVYAEVVTGGTVRIDDKVETLRESRP</sequence>
<proteinExistence type="predicted"/>
<evidence type="ECO:0000256" key="1">
    <source>
        <dbReference type="SAM" id="MobiDB-lite"/>
    </source>
</evidence>
<dbReference type="InterPro" id="IPR011037">
    <property type="entry name" value="Pyrv_Knase-like_insert_dom_sf"/>
</dbReference>
<evidence type="ECO:0000313" key="4">
    <source>
        <dbReference type="Proteomes" id="UP000001953"/>
    </source>
</evidence>
<name>Q1QQD0_NITHX</name>
<dbReference type="PROSITE" id="PS51340">
    <property type="entry name" value="MOSC"/>
    <property type="match status" value="1"/>
</dbReference>
<dbReference type="KEGG" id="nha:Nham_0680"/>
<accession>Q1QQD0</accession>
<dbReference type="Proteomes" id="UP000001953">
    <property type="component" value="Chromosome"/>
</dbReference>